<dbReference type="PANTHER" id="PTHR22803">
    <property type="entry name" value="MANNOSE, PHOSPHOLIPASE, LECTIN RECEPTOR RELATED"/>
    <property type="match status" value="1"/>
</dbReference>
<dbReference type="Proteomes" id="UP000024635">
    <property type="component" value="Unassembled WGS sequence"/>
</dbReference>
<evidence type="ECO:0000313" key="4">
    <source>
        <dbReference type="Proteomes" id="UP000024635"/>
    </source>
</evidence>
<comment type="caution">
    <text evidence="3">The sequence shown here is derived from an EMBL/GenBank/DDBJ whole genome shotgun (WGS) entry which is preliminary data.</text>
</comment>
<feature type="chain" id="PRO_5001492129" description="C-type lectin domain-containing protein" evidence="1">
    <location>
        <begin position="20"/>
        <end position="174"/>
    </location>
</feature>
<reference evidence="4" key="1">
    <citation type="journal article" date="2015" name="Nat. Genet.">
        <title>The genome and transcriptome of the zoonotic hookworm Ancylostoma ceylanicum identify infection-specific gene families.</title>
        <authorList>
            <person name="Schwarz E.M."/>
            <person name="Hu Y."/>
            <person name="Antoshechkin I."/>
            <person name="Miller M.M."/>
            <person name="Sternberg P.W."/>
            <person name="Aroian R.V."/>
        </authorList>
    </citation>
    <scope>NUCLEOTIDE SEQUENCE</scope>
    <source>
        <strain evidence="4">HY135</strain>
    </source>
</reference>
<evidence type="ECO:0000259" key="2">
    <source>
        <dbReference type="PROSITE" id="PS50041"/>
    </source>
</evidence>
<proteinExistence type="predicted"/>
<dbReference type="Gene3D" id="3.10.100.10">
    <property type="entry name" value="Mannose-Binding Protein A, subunit A"/>
    <property type="match status" value="1"/>
</dbReference>
<organism evidence="3 4">
    <name type="scientific">Ancylostoma ceylanicum</name>
    <dbReference type="NCBI Taxonomy" id="53326"/>
    <lineage>
        <taxon>Eukaryota</taxon>
        <taxon>Metazoa</taxon>
        <taxon>Ecdysozoa</taxon>
        <taxon>Nematoda</taxon>
        <taxon>Chromadorea</taxon>
        <taxon>Rhabditida</taxon>
        <taxon>Rhabditina</taxon>
        <taxon>Rhabditomorpha</taxon>
        <taxon>Strongyloidea</taxon>
        <taxon>Ancylostomatidae</taxon>
        <taxon>Ancylostomatinae</taxon>
        <taxon>Ancylostoma</taxon>
    </lineage>
</organism>
<sequence length="174" mass="20104">MVAFFQLLVVMSVLSVSTTHDKIRIREGGWKKFSSFEYKVYSSWEKFNFVEAEAYCRNRSAHLVSIHSDEESEFVNNLLGTSRHLVWIGLVHDDMGRLMAWTDGSPFDYVRWSYGHPVSEDSDAAAFNRWAYPDVKLPLVDARPPGHRGCRQLCPPGRFAGEMEEDHRGFRNTR</sequence>
<dbReference type="InterPro" id="IPR001304">
    <property type="entry name" value="C-type_lectin-like"/>
</dbReference>
<accession>A0A016U8G0</accession>
<evidence type="ECO:0000313" key="3">
    <source>
        <dbReference type="EMBL" id="EYC11221.1"/>
    </source>
</evidence>
<dbReference type="AlphaFoldDB" id="A0A016U8G0"/>
<keyword evidence="4" id="KW-1185">Reference proteome</keyword>
<dbReference type="OrthoDB" id="5856520at2759"/>
<dbReference type="PROSITE" id="PS50041">
    <property type="entry name" value="C_TYPE_LECTIN_2"/>
    <property type="match status" value="1"/>
</dbReference>
<evidence type="ECO:0000256" key="1">
    <source>
        <dbReference type="SAM" id="SignalP"/>
    </source>
</evidence>
<dbReference type="Pfam" id="PF00059">
    <property type="entry name" value="Lectin_C"/>
    <property type="match status" value="1"/>
</dbReference>
<dbReference type="InterPro" id="IPR016186">
    <property type="entry name" value="C-type_lectin-like/link_sf"/>
</dbReference>
<dbReference type="EMBL" id="JARK01001387">
    <property type="protein sequence ID" value="EYC11221.1"/>
    <property type="molecule type" value="Genomic_DNA"/>
</dbReference>
<feature type="signal peptide" evidence="1">
    <location>
        <begin position="1"/>
        <end position="19"/>
    </location>
</feature>
<dbReference type="SUPFAM" id="SSF56436">
    <property type="entry name" value="C-type lectin-like"/>
    <property type="match status" value="1"/>
</dbReference>
<feature type="domain" description="C-type lectin" evidence="2">
    <location>
        <begin position="33"/>
        <end position="130"/>
    </location>
</feature>
<protein>
    <recommendedName>
        <fullName evidence="2">C-type lectin domain-containing protein</fullName>
    </recommendedName>
</protein>
<dbReference type="SMART" id="SM00034">
    <property type="entry name" value="CLECT"/>
    <property type="match status" value="1"/>
</dbReference>
<dbReference type="InterPro" id="IPR050111">
    <property type="entry name" value="C-type_lectin/snaclec_domain"/>
</dbReference>
<keyword evidence="1" id="KW-0732">Signal</keyword>
<dbReference type="InterPro" id="IPR016187">
    <property type="entry name" value="CTDL_fold"/>
</dbReference>
<name>A0A016U8G0_9BILA</name>
<dbReference type="CDD" id="cd00037">
    <property type="entry name" value="CLECT"/>
    <property type="match status" value="1"/>
</dbReference>
<gene>
    <name evidence="3" type="primary">Acey_s0051.g2084</name>
    <name evidence="3" type="ORF">Y032_0051g2084</name>
</gene>